<protein>
    <submittedName>
        <fullName evidence="2">Uncharacterized protein</fullName>
    </submittedName>
</protein>
<dbReference type="RefSeq" id="WP_129218848.1">
    <property type="nucleotide sequence ID" value="NZ_QYBC01000006.1"/>
</dbReference>
<dbReference type="AlphaFoldDB" id="A0A4V1RIV0"/>
<proteinExistence type="predicted"/>
<evidence type="ECO:0000313" key="3">
    <source>
        <dbReference type="Proteomes" id="UP000289411"/>
    </source>
</evidence>
<keyword evidence="1" id="KW-1133">Transmembrane helix</keyword>
<keyword evidence="1" id="KW-0472">Membrane</keyword>
<keyword evidence="1" id="KW-0812">Transmembrane</keyword>
<organism evidence="2 3">
    <name type="scientific">Lichenibacterium ramalinae</name>
    <dbReference type="NCBI Taxonomy" id="2316527"/>
    <lineage>
        <taxon>Bacteria</taxon>
        <taxon>Pseudomonadati</taxon>
        <taxon>Pseudomonadota</taxon>
        <taxon>Alphaproteobacteria</taxon>
        <taxon>Hyphomicrobiales</taxon>
        <taxon>Lichenihabitantaceae</taxon>
        <taxon>Lichenibacterium</taxon>
    </lineage>
</organism>
<accession>A0A4V1RIV0</accession>
<dbReference type="Proteomes" id="UP000289411">
    <property type="component" value="Unassembled WGS sequence"/>
</dbReference>
<reference evidence="2 3" key="1">
    <citation type="submission" date="2018-09" db="EMBL/GenBank/DDBJ databases">
        <authorList>
            <person name="Grouzdev D.S."/>
            <person name="Krutkina M.S."/>
        </authorList>
    </citation>
    <scope>NUCLEOTIDE SEQUENCE [LARGE SCALE GENOMIC DNA]</scope>
    <source>
        <strain evidence="2 3">RmlP001</strain>
    </source>
</reference>
<comment type="caution">
    <text evidence="2">The sequence shown here is derived from an EMBL/GenBank/DDBJ whole genome shotgun (WGS) entry which is preliminary data.</text>
</comment>
<feature type="transmembrane region" description="Helical" evidence="1">
    <location>
        <begin position="20"/>
        <end position="41"/>
    </location>
</feature>
<keyword evidence="3" id="KW-1185">Reference proteome</keyword>
<dbReference type="EMBL" id="QYBC01000006">
    <property type="protein sequence ID" value="RYB05737.1"/>
    <property type="molecule type" value="Genomic_DNA"/>
</dbReference>
<evidence type="ECO:0000313" key="2">
    <source>
        <dbReference type="EMBL" id="RYB05737.1"/>
    </source>
</evidence>
<evidence type="ECO:0000256" key="1">
    <source>
        <dbReference type="SAM" id="Phobius"/>
    </source>
</evidence>
<name>A0A4V1RIV0_9HYPH</name>
<gene>
    <name evidence="2" type="ORF">D3272_09135</name>
</gene>
<sequence>MKAPARRLVAKLATISRTLVHVAACLWWTPLIVVTVGRLLLGLAWFRLRLLWVQGLRVTGHPEAALRALKRLEADSTGRR</sequence>
<reference evidence="2 3" key="2">
    <citation type="submission" date="2019-02" db="EMBL/GenBank/DDBJ databases">
        <title>'Lichenibacterium ramalinii' gen. nov. sp. nov., 'Lichenibacterium minor' gen. nov. sp. nov.</title>
        <authorList>
            <person name="Pankratov T."/>
        </authorList>
    </citation>
    <scope>NUCLEOTIDE SEQUENCE [LARGE SCALE GENOMIC DNA]</scope>
    <source>
        <strain evidence="2 3">RmlP001</strain>
    </source>
</reference>